<accession>A0A1J1J5Y6</accession>
<evidence type="ECO:0000256" key="1">
    <source>
        <dbReference type="SAM" id="MobiDB-lite"/>
    </source>
</evidence>
<gene>
    <name evidence="2" type="ORF">CLUMA_CG020761</name>
</gene>
<dbReference type="EMBL" id="CVRI01000073">
    <property type="protein sequence ID" value="CRL07807.1"/>
    <property type="molecule type" value="Genomic_DNA"/>
</dbReference>
<sequence length="172" mass="19758">MEREGFEVKLMISFRSLTRDSCFYGEGKQRSIIGEVEQHRNGISVEGIIFIEETINIGKREKIVYTSHSNPANSAQLGNKIKLLNLFKFFDITDNHKYLRAQTFVWFNVKAHQILNGMNFNLRNDGNRGNTGPFIQLTDEFNLKKAAQMRLSDGDQENHLARTHVHEGAKTD</sequence>
<name>A0A1J1J5Y6_9DIPT</name>
<protein>
    <submittedName>
        <fullName evidence="2">CLUMA_CG020761, isoform A</fullName>
    </submittedName>
</protein>
<evidence type="ECO:0000313" key="3">
    <source>
        <dbReference type="Proteomes" id="UP000183832"/>
    </source>
</evidence>
<dbReference type="AlphaFoldDB" id="A0A1J1J5Y6"/>
<dbReference type="Proteomes" id="UP000183832">
    <property type="component" value="Unassembled WGS sequence"/>
</dbReference>
<evidence type="ECO:0000313" key="2">
    <source>
        <dbReference type="EMBL" id="CRL07807.1"/>
    </source>
</evidence>
<feature type="region of interest" description="Disordered" evidence="1">
    <location>
        <begin position="152"/>
        <end position="172"/>
    </location>
</feature>
<keyword evidence="3" id="KW-1185">Reference proteome</keyword>
<reference evidence="2 3" key="1">
    <citation type="submission" date="2015-04" db="EMBL/GenBank/DDBJ databases">
        <authorList>
            <person name="Syromyatnikov M.Y."/>
            <person name="Popov V.N."/>
        </authorList>
    </citation>
    <scope>NUCLEOTIDE SEQUENCE [LARGE SCALE GENOMIC DNA]</scope>
</reference>
<organism evidence="2 3">
    <name type="scientific">Clunio marinus</name>
    <dbReference type="NCBI Taxonomy" id="568069"/>
    <lineage>
        <taxon>Eukaryota</taxon>
        <taxon>Metazoa</taxon>
        <taxon>Ecdysozoa</taxon>
        <taxon>Arthropoda</taxon>
        <taxon>Hexapoda</taxon>
        <taxon>Insecta</taxon>
        <taxon>Pterygota</taxon>
        <taxon>Neoptera</taxon>
        <taxon>Endopterygota</taxon>
        <taxon>Diptera</taxon>
        <taxon>Nematocera</taxon>
        <taxon>Chironomoidea</taxon>
        <taxon>Chironomidae</taxon>
        <taxon>Clunio</taxon>
    </lineage>
</organism>
<proteinExistence type="predicted"/>